<protein>
    <recommendedName>
        <fullName evidence="2">Peptidase M24 domain-containing protein</fullName>
    </recommendedName>
</protein>
<dbReference type="STRING" id="1048205.AB852_08965"/>
<proteinExistence type="predicted"/>
<dbReference type="InterPro" id="IPR000994">
    <property type="entry name" value="Pept_M24"/>
</dbReference>
<dbReference type="GeneID" id="96790188"/>
<organism evidence="3 4">
    <name type="scientific">Streptomyces uncialis</name>
    <dbReference type="NCBI Taxonomy" id="1048205"/>
    <lineage>
        <taxon>Bacteria</taxon>
        <taxon>Bacillati</taxon>
        <taxon>Actinomycetota</taxon>
        <taxon>Actinomycetes</taxon>
        <taxon>Kitasatosporales</taxon>
        <taxon>Streptomycetaceae</taxon>
        <taxon>Streptomyces</taxon>
    </lineage>
</organism>
<comment type="caution">
    <text evidence="3">The sequence shown here is derived from an EMBL/GenBank/DDBJ whole genome shotgun (WGS) entry which is preliminary data.</text>
</comment>
<dbReference type="SUPFAM" id="SSF55920">
    <property type="entry name" value="Creatinase/aminopeptidase"/>
    <property type="match status" value="1"/>
</dbReference>
<evidence type="ECO:0000256" key="1">
    <source>
        <dbReference type="SAM" id="MobiDB-lite"/>
    </source>
</evidence>
<dbReference type="Gene3D" id="3.90.230.10">
    <property type="entry name" value="Creatinase/methionine aminopeptidase superfamily"/>
    <property type="match status" value="1"/>
</dbReference>
<dbReference type="Gene3D" id="3.40.350.10">
    <property type="entry name" value="Creatinase/prolidase N-terminal domain"/>
    <property type="match status" value="1"/>
</dbReference>
<dbReference type="InterPro" id="IPR036005">
    <property type="entry name" value="Creatinase/aminopeptidase-like"/>
</dbReference>
<keyword evidence="4" id="KW-1185">Reference proteome</keyword>
<reference evidence="3 4" key="1">
    <citation type="submission" date="2015-06" db="EMBL/GenBank/DDBJ databases">
        <title>Cloning and characterization of the uncialamcin biosynthetic gene cluster.</title>
        <authorList>
            <person name="Yan X."/>
            <person name="Huang T."/>
            <person name="Ge H."/>
            <person name="Shen B."/>
        </authorList>
    </citation>
    <scope>NUCLEOTIDE SEQUENCE [LARGE SCALE GENOMIC DNA]</scope>
    <source>
        <strain evidence="3 4">DCA2648</strain>
    </source>
</reference>
<dbReference type="EMBL" id="LFBV01000002">
    <property type="protein sequence ID" value="OKH94424.1"/>
    <property type="molecule type" value="Genomic_DNA"/>
</dbReference>
<dbReference type="PANTHER" id="PTHR46112">
    <property type="entry name" value="AMINOPEPTIDASE"/>
    <property type="match status" value="1"/>
</dbReference>
<evidence type="ECO:0000313" key="3">
    <source>
        <dbReference type="EMBL" id="OKH94424.1"/>
    </source>
</evidence>
<dbReference type="Proteomes" id="UP000186455">
    <property type="component" value="Unassembled WGS sequence"/>
</dbReference>
<dbReference type="SUPFAM" id="SSF53092">
    <property type="entry name" value="Creatinase/prolidase N-terminal domain"/>
    <property type="match status" value="1"/>
</dbReference>
<feature type="domain" description="Peptidase M24" evidence="2">
    <location>
        <begin position="186"/>
        <end position="405"/>
    </location>
</feature>
<evidence type="ECO:0000313" key="4">
    <source>
        <dbReference type="Proteomes" id="UP000186455"/>
    </source>
</evidence>
<dbReference type="Pfam" id="PF00557">
    <property type="entry name" value="Peptidase_M24"/>
    <property type="match status" value="1"/>
</dbReference>
<gene>
    <name evidence="3" type="ORF">AB852_08965</name>
</gene>
<feature type="region of interest" description="Disordered" evidence="1">
    <location>
        <begin position="1"/>
        <end position="25"/>
    </location>
</feature>
<accession>A0A1Q4V9C7</accession>
<dbReference type="PANTHER" id="PTHR46112:SF2">
    <property type="entry name" value="XAA-PRO AMINOPEPTIDASE P-RELATED"/>
    <property type="match status" value="1"/>
</dbReference>
<sequence>MPTPTIAGTTPGTAPATGTPEGEPHDERAFRMRRTQEFMDAHELDGLLVFGADRSDRYDAGQYLFRDRRYQHFVVPRHGEPTMVAFAAQVAAQHQLTRERGLETWIEDIRVGSAPELLPRIAREKQLGGGRLGVIGAGYGSPFYPGGWVSRSVWDAIGEGLPDATLLDVTRDYGLVMARRSDEDLEHIATAAAAGDAAVEAMMALAAPGLDETELYAEGVATMLRKGMRVTWMLFQTGLDNYAWGEPTWLTRPERARRLERSDMVWAEIFPNYAELNTHVNMSFTLGTPPAETLRCAEVARASYEAGVAAVRPGASFAEVCAAMEVPLTEAGMWHLTPQFASLNPLLSGGGSALGIRDHVDSFAGAYPHADGHPGPFFDFEIEPGMTFSLQPDARLGRRGAIVGGVVAATESGCREFNTVSTRLNSVEV</sequence>
<dbReference type="CDD" id="cd01066">
    <property type="entry name" value="APP_MetAP"/>
    <property type="match status" value="1"/>
</dbReference>
<dbReference type="RefSeq" id="WP_073785913.1">
    <property type="nucleotide sequence ID" value="NZ_CP109290.1"/>
</dbReference>
<name>A0A1Q4V9C7_9ACTN</name>
<dbReference type="InterPro" id="IPR050659">
    <property type="entry name" value="Peptidase_M24B"/>
</dbReference>
<feature type="compositionally biased region" description="Low complexity" evidence="1">
    <location>
        <begin position="1"/>
        <end position="21"/>
    </location>
</feature>
<dbReference type="AlphaFoldDB" id="A0A1Q4V9C7"/>
<evidence type="ECO:0000259" key="2">
    <source>
        <dbReference type="Pfam" id="PF00557"/>
    </source>
</evidence>
<dbReference type="InterPro" id="IPR029149">
    <property type="entry name" value="Creatin/AminoP/Spt16_N"/>
</dbReference>